<feature type="domain" description="Methyltransferase small" evidence="3">
    <location>
        <begin position="28"/>
        <end position="192"/>
    </location>
</feature>
<dbReference type="RefSeq" id="WP_002921454.1">
    <property type="nucleotide sequence ID" value="NZ_GL890990.1"/>
</dbReference>
<dbReference type="Gene3D" id="3.40.50.150">
    <property type="entry name" value="Vaccinia Virus protein VP39"/>
    <property type="match status" value="1"/>
</dbReference>
<dbReference type="PANTHER" id="PTHR47816:SF4">
    <property type="entry name" value="RIBOSOMAL RNA SMALL SUBUNIT METHYLTRANSFERASE C"/>
    <property type="match status" value="1"/>
</dbReference>
<keyword evidence="2 4" id="KW-0808">Transferase</keyword>
<dbReference type="HOGENOM" id="CLU_018398_7_2_9"/>
<evidence type="ECO:0000313" key="4">
    <source>
        <dbReference type="EMBL" id="EGJ39192.1"/>
    </source>
</evidence>
<name>F3UB91_STRSA</name>
<dbReference type="AlphaFoldDB" id="F3UB91"/>
<dbReference type="SUPFAM" id="SSF53335">
    <property type="entry name" value="S-adenosyl-L-methionine-dependent methyltransferases"/>
    <property type="match status" value="1"/>
</dbReference>
<dbReference type="InterPro" id="IPR046977">
    <property type="entry name" value="RsmC/RlmG"/>
</dbReference>
<dbReference type="InterPro" id="IPR029063">
    <property type="entry name" value="SAM-dependent_MTases_sf"/>
</dbReference>
<dbReference type="PATRIC" id="fig|888820.3.peg.795"/>
<reference evidence="4 5" key="1">
    <citation type="submission" date="2011-03" db="EMBL/GenBank/DDBJ databases">
        <authorList>
            <person name="Muzny D."/>
            <person name="Qin X."/>
            <person name="Deng J."/>
            <person name="Jiang H."/>
            <person name="Liu Y."/>
            <person name="Qu J."/>
            <person name="Song X.-Z."/>
            <person name="Zhang L."/>
            <person name="Thornton R."/>
            <person name="Coyle M."/>
            <person name="Francisco L."/>
            <person name="Jackson L."/>
            <person name="Javaid M."/>
            <person name="Korchina V."/>
            <person name="Kovar C."/>
            <person name="Mata R."/>
            <person name="Mathew T."/>
            <person name="Ngo R."/>
            <person name="Nguyen L."/>
            <person name="Nguyen N."/>
            <person name="Okwuonu G."/>
            <person name="Ongeri F."/>
            <person name="Pham C."/>
            <person name="Simmons D."/>
            <person name="Wilczek-Boney K."/>
            <person name="Hale W."/>
            <person name="Jakkamsetti A."/>
            <person name="Pham P."/>
            <person name="Ruth R."/>
            <person name="San Lucas F."/>
            <person name="Warren J."/>
            <person name="Zhang J."/>
            <person name="Zhao Z."/>
            <person name="Zhou C."/>
            <person name="Zhu D."/>
            <person name="Lee S."/>
            <person name="Bess C."/>
            <person name="Blankenburg K."/>
            <person name="Forbes L."/>
            <person name="Fu Q."/>
            <person name="Gubbala S."/>
            <person name="Hirani K."/>
            <person name="Jayaseelan J.C."/>
            <person name="Lara F."/>
            <person name="Munidasa M."/>
            <person name="Palculict T."/>
            <person name="Patil S."/>
            <person name="Pu L.-L."/>
            <person name="Saada N."/>
            <person name="Tang L."/>
            <person name="Weissenberger G."/>
            <person name="Zhu Y."/>
            <person name="Hemphill L."/>
            <person name="Shang Y."/>
            <person name="Youmans B."/>
            <person name="Ayvaz T."/>
            <person name="Ross M."/>
            <person name="Santibanez J."/>
            <person name="Aqrawi P."/>
            <person name="Gross S."/>
            <person name="Joshi V."/>
            <person name="Fowler G."/>
            <person name="Nazareth L."/>
            <person name="Reid J."/>
            <person name="Worley K."/>
            <person name="Petrosino J."/>
            <person name="Highlander S."/>
            <person name="Gibbs R."/>
        </authorList>
    </citation>
    <scope>NUCLEOTIDE SEQUENCE [LARGE SCALE GENOMIC DNA]</scope>
    <source>
        <strain evidence="4 5">SK1056</strain>
    </source>
</reference>
<dbReference type="PANTHER" id="PTHR47816">
    <property type="entry name" value="RIBOSOMAL RNA SMALL SUBUNIT METHYLTRANSFERASE C"/>
    <property type="match status" value="1"/>
</dbReference>
<accession>F3UB91</accession>
<dbReference type="GO" id="GO:0032259">
    <property type="term" value="P:methylation"/>
    <property type="evidence" value="ECO:0007669"/>
    <property type="project" value="UniProtKB-KW"/>
</dbReference>
<evidence type="ECO:0000256" key="2">
    <source>
        <dbReference type="ARBA" id="ARBA00022679"/>
    </source>
</evidence>
<sequence>MTKMYFAENPDAKHDIHELNVELLGQRLTFLTDAGVFSKKMIDYGSRVLLSVLDFEAGERVLDVGCGYGPLGLTLAKAQGVAATMVDINQRALDLAQKNAERNQISAEILQSNVYEKVSGIFDHIISNPPIRAGKQVVHEVISGSYGHLTEGGDLTLVIQKKQGAPSAKSKMETVFGNCEIVKKDKGYYILRSEK</sequence>
<evidence type="ECO:0000256" key="1">
    <source>
        <dbReference type="ARBA" id="ARBA00022603"/>
    </source>
</evidence>
<keyword evidence="1 4" id="KW-0489">Methyltransferase</keyword>
<protein>
    <submittedName>
        <fullName evidence="4">Methyltransferase domain protein</fullName>
    </submittedName>
</protein>
<evidence type="ECO:0000313" key="5">
    <source>
        <dbReference type="Proteomes" id="UP000004171"/>
    </source>
</evidence>
<proteinExistence type="predicted"/>
<dbReference type="Pfam" id="PF05175">
    <property type="entry name" value="MTS"/>
    <property type="match status" value="1"/>
</dbReference>
<dbReference type="EMBL" id="AFFL01000002">
    <property type="protein sequence ID" value="EGJ39192.1"/>
    <property type="molecule type" value="Genomic_DNA"/>
</dbReference>
<dbReference type="GO" id="GO:0008757">
    <property type="term" value="F:S-adenosylmethionine-dependent methyltransferase activity"/>
    <property type="evidence" value="ECO:0007669"/>
    <property type="project" value="InterPro"/>
</dbReference>
<gene>
    <name evidence="4" type="ORF">HMPREF9393_0814</name>
</gene>
<dbReference type="Proteomes" id="UP000004171">
    <property type="component" value="Unassembled WGS sequence"/>
</dbReference>
<comment type="caution">
    <text evidence="4">The sequence shown here is derived from an EMBL/GenBank/DDBJ whole genome shotgun (WGS) entry which is preliminary data.</text>
</comment>
<dbReference type="CDD" id="cd02440">
    <property type="entry name" value="AdoMet_MTases"/>
    <property type="match status" value="1"/>
</dbReference>
<evidence type="ECO:0000259" key="3">
    <source>
        <dbReference type="Pfam" id="PF05175"/>
    </source>
</evidence>
<organism evidence="4 5">
    <name type="scientific">Streptococcus sanguinis SK1056</name>
    <dbReference type="NCBI Taxonomy" id="888820"/>
    <lineage>
        <taxon>Bacteria</taxon>
        <taxon>Bacillati</taxon>
        <taxon>Bacillota</taxon>
        <taxon>Bacilli</taxon>
        <taxon>Lactobacillales</taxon>
        <taxon>Streptococcaceae</taxon>
        <taxon>Streptococcus</taxon>
    </lineage>
</organism>
<dbReference type="InterPro" id="IPR007848">
    <property type="entry name" value="Small_mtfrase_dom"/>
</dbReference>